<dbReference type="Pfam" id="PF11298">
    <property type="entry name" value="DUF3099"/>
    <property type="match status" value="1"/>
</dbReference>
<keyword evidence="1" id="KW-0812">Transmembrane</keyword>
<sequence>MARARTDEVVNVTSAPQSRAEELAGRQRKYLLSMSLRVVCFLGAILVGHGWLLYVLIGAALVLPYIAVVAANAVTAPAPAGAVESPGVERRHLTGGS</sequence>
<evidence type="ECO:0000313" key="3">
    <source>
        <dbReference type="Proteomes" id="UP000649179"/>
    </source>
</evidence>
<accession>A0A917BBU8</accession>
<name>A0A917BBU8_9ACTN</name>
<dbReference type="InterPro" id="IPR021449">
    <property type="entry name" value="DUF3099"/>
</dbReference>
<feature type="transmembrane region" description="Helical" evidence="1">
    <location>
        <begin position="63"/>
        <end position="83"/>
    </location>
</feature>
<proteinExistence type="predicted"/>
<protein>
    <recommendedName>
        <fullName evidence="4">DUF3099 domain-containing protein</fullName>
    </recommendedName>
</protein>
<evidence type="ECO:0000313" key="2">
    <source>
        <dbReference type="EMBL" id="GGF33930.1"/>
    </source>
</evidence>
<keyword evidence="1" id="KW-1133">Transmembrane helix</keyword>
<reference evidence="2" key="2">
    <citation type="submission" date="2020-09" db="EMBL/GenBank/DDBJ databases">
        <authorList>
            <person name="Sun Q."/>
            <person name="Zhou Y."/>
        </authorList>
    </citation>
    <scope>NUCLEOTIDE SEQUENCE</scope>
    <source>
        <strain evidence="2">CGMCC 1.16067</strain>
    </source>
</reference>
<dbReference type="RefSeq" id="WP_188777815.1">
    <property type="nucleotide sequence ID" value="NZ_BMKQ01000001.1"/>
</dbReference>
<comment type="caution">
    <text evidence="2">The sequence shown here is derived from an EMBL/GenBank/DDBJ whole genome shotgun (WGS) entry which is preliminary data.</text>
</comment>
<dbReference type="Proteomes" id="UP000649179">
    <property type="component" value="Unassembled WGS sequence"/>
</dbReference>
<keyword evidence="1" id="KW-0472">Membrane</keyword>
<evidence type="ECO:0000256" key="1">
    <source>
        <dbReference type="SAM" id="Phobius"/>
    </source>
</evidence>
<reference evidence="2" key="1">
    <citation type="journal article" date="2014" name="Int. J. Syst. Evol. Microbiol.">
        <title>Complete genome sequence of Corynebacterium casei LMG S-19264T (=DSM 44701T), isolated from a smear-ripened cheese.</title>
        <authorList>
            <consortium name="US DOE Joint Genome Institute (JGI-PGF)"/>
            <person name="Walter F."/>
            <person name="Albersmeier A."/>
            <person name="Kalinowski J."/>
            <person name="Ruckert C."/>
        </authorList>
    </citation>
    <scope>NUCLEOTIDE SEQUENCE</scope>
    <source>
        <strain evidence="2">CGMCC 1.16067</strain>
    </source>
</reference>
<keyword evidence="3" id="KW-1185">Reference proteome</keyword>
<dbReference type="AlphaFoldDB" id="A0A917BBU8"/>
<feature type="transmembrane region" description="Helical" evidence="1">
    <location>
        <begin position="36"/>
        <end position="57"/>
    </location>
</feature>
<organism evidence="2 3">
    <name type="scientific">Marmoricola endophyticus</name>
    <dbReference type="NCBI Taxonomy" id="2040280"/>
    <lineage>
        <taxon>Bacteria</taxon>
        <taxon>Bacillati</taxon>
        <taxon>Actinomycetota</taxon>
        <taxon>Actinomycetes</taxon>
        <taxon>Propionibacteriales</taxon>
        <taxon>Nocardioidaceae</taxon>
        <taxon>Marmoricola</taxon>
    </lineage>
</organism>
<evidence type="ECO:0008006" key="4">
    <source>
        <dbReference type="Google" id="ProtNLM"/>
    </source>
</evidence>
<gene>
    <name evidence="2" type="ORF">GCM10011519_04250</name>
</gene>
<dbReference type="EMBL" id="BMKQ01000001">
    <property type="protein sequence ID" value="GGF33930.1"/>
    <property type="molecule type" value="Genomic_DNA"/>
</dbReference>